<feature type="compositionally biased region" description="Basic residues" evidence="1">
    <location>
        <begin position="1"/>
        <end position="10"/>
    </location>
</feature>
<dbReference type="AlphaFoldDB" id="A7EYM4"/>
<organism evidence="2 3">
    <name type="scientific">Sclerotinia sclerotiorum (strain ATCC 18683 / 1980 / Ss-1)</name>
    <name type="common">White mold</name>
    <name type="synonym">Whetzelinia sclerotiorum</name>
    <dbReference type="NCBI Taxonomy" id="665079"/>
    <lineage>
        <taxon>Eukaryota</taxon>
        <taxon>Fungi</taxon>
        <taxon>Dikarya</taxon>
        <taxon>Ascomycota</taxon>
        <taxon>Pezizomycotina</taxon>
        <taxon>Leotiomycetes</taxon>
        <taxon>Helotiales</taxon>
        <taxon>Sclerotiniaceae</taxon>
        <taxon>Sclerotinia</taxon>
    </lineage>
</organism>
<protein>
    <submittedName>
        <fullName evidence="2">Uncharacterized protein</fullName>
    </submittedName>
</protein>
<dbReference type="Proteomes" id="UP000001312">
    <property type="component" value="Unassembled WGS sequence"/>
</dbReference>
<dbReference type="InParanoid" id="A7EYM4"/>
<feature type="compositionally biased region" description="Polar residues" evidence="1">
    <location>
        <begin position="19"/>
        <end position="36"/>
    </location>
</feature>
<gene>
    <name evidence="2" type="ORF">SS1G_10440</name>
</gene>
<evidence type="ECO:0000313" key="3">
    <source>
        <dbReference type="Proteomes" id="UP000001312"/>
    </source>
</evidence>
<evidence type="ECO:0000256" key="1">
    <source>
        <dbReference type="SAM" id="MobiDB-lite"/>
    </source>
</evidence>
<feature type="region of interest" description="Disordered" evidence="1">
    <location>
        <begin position="1"/>
        <end position="36"/>
    </location>
</feature>
<proteinExistence type="predicted"/>
<evidence type="ECO:0000313" key="2">
    <source>
        <dbReference type="EMBL" id="EDN94566.1"/>
    </source>
</evidence>
<dbReference type="HOGENOM" id="CLU_3359991_0_0_1"/>
<dbReference type="RefSeq" id="XP_001588892.1">
    <property type="nucleotide sequence ID" value="XM_001588842.1"/>
</dbReference>
<sequence>MASRIIKRKLARETYDSLPATQNRSPHQDQNGYTSQ</sequence>
<dbReference type="KEGG" id="ssl:SS1G_10440"/>
<name>A7EYM4_SCLS1</name>
<dbReference type="EMBL" id="CH476635">
    <property type="protein sequence ID" value="EDN94566.1"/>
    <property type="molecule type" value="Genomic_DNA"/>
</dbReference>
<accession>A7EYM4</accession>
<reference evidence="3" key="1">
    <citation type="journal article" date="2011" name="PLoS Genet.">
        <title>Genomic analysis of the necrotrophic fungal pathogens Sclerotinia sclerotiorum and Botrytis cinerea.</title>
        <authorList>
            <person name="Amselem J."/>
            <person name="Cuomo C.A."/>
            <person name="van Kan J.A."/>
            <person name="Viaud M."/>
            <person name="Benito E.P."/>
            <person name="Couloux A."/>
            <person name="Coutinho P.M."/>
            <person name="de Vries R.P."/>
            <person name="Dyer P.S."/>
            <person name="Fillinger S."/>
            <person name="Fournier E."/>
            <person name="Gout L."/>
            <person name="Hahn M."/>
            <person name="Kohn L."/>
            <person name="Lapalu N."/>
            <person name="Plummer K.M."/>
            <person name="Pradier J.M."/>
            <person name="Quevillon E."/>
            <person name="Sharon A."/>
            <person name="Simon A."/>
            <person name="ten Have A."/>
            <person name="Tudzynski B."/>
            <person name="Tudzynski P."/>
            <person name="Wincker P."/>
            <person name="Andrew M."/>
            <person name="Anthouard V."/>
            <person name="Beever R.E."/>
            <person name="Beffa R."/>
            <person name="Benoit I."/>
            <person name="Bouzid O."/>
            <person name="Brault B."/>
            <person name="Chen Z."/>
            <person name="Choquer M."/>
            <person name="Collemare J."/>
            <person name="Cotton P."/>
            <person name="Danchin E.G."/>
            <person name="Da Silva C."/>
            <person name="Gautier A."/>
            <person name="Giraud C."/>
            <person name="Giraud T."/>
            <person name="Gonzalez C."/>
            <person name="Grossetete S."/>
            <person name="Guldener U."/>
            <person name="Henrissat B."/>
            <person name="Howlett B.J."/>
            <person name="Kodira C."/>
            <person name="Kretschmer M."/>
            <person name="Lappartient A."/>
            <person name="Leroch M."/>
            <person name="Levis C."/>
            <person name="Mauceli E."/>
            <person name="Neuveglise C."/>
            <person name="Oeser B."/>
            <person name="Pearson M."/>
            <person name="Poulain J."/>
            <person name="Poussereau N."/>
            <person name="Quesneville H."/>
            <person name="Rascle C."/>
            <person name="Schumacher J."/>
            <person name="Segurens B."/>
            <person name="Sexton A."/>
            <person name="Silva E."/>
            <person name="Sirven C."/>
            <person name="Soanes D.M."/>
            <person name="Talbot N.J."/>
            <person name="Templeton M."/>
            <person name="Yandava C."/>
            <person name="Yarden O."/>
            <person name="Zeng Q."/>
            <person name="Rollins J.A."/>
            <person name="Lebrun M.H."/>
            <person name="Dickman M."/>
        </authorList>
    </citation>
    <scope>NUCLEOTIDE SEQUENCE [LARGE SCALE GENOMIC DNA]</scope>
    <source>
        <strain evidence="3">ATCC 18683 / 1980 / Ss-1</strain>
    </source>
</reference>
<dbReference type="GeneID" id="5484656"/>
<keyword evidence="3" id="KW-1185">Reference proteome</keyword>